<dbReference type="PROSITE" id="PS00688">
    <property type="entry name" value="SIGMA54_INTERACT_3"/>
    <property type="match status" value="1"/>
</dbReference>
<dbReference type="Gene3D" id="1.10.10.60">
    <property type="entry name" value="Homeodomain-like"/>
    <property type="match status" value="1"/>
</dbReference>
<accession>A0A1W2EMS0</accession>
<dbReference type="SUPFAM" id="SSF46689">
    <property type="entry name" value="Homeodomain-like"/>
    <property type="match status" value="1"/>
</dbReference>
<keyword evidence="1" id="KW-0547">Nucleotide-binding</keyword>
<evidence type="ECO:0000259" key="6">
    <source>
        <dbReference type="PROSITE" id="PS50045"/>
    </source>
</evidence>
<evidence type="ECO:0000256" key="4">
    <source>
        <dbReference type="ARBA" id="ARBA00023125"/>
    </source>
</evidence>
<evidence type="ECO:0000256" key="1">
    <source>
        <dbReference type="ARBA" id="ARBA00022741"/>
    </source>
</evidence>
<dbReference type="PROSITE" id="PS50045">
    <property type="entry name" value="SIGMA54_INTERACT_4"/>
    <property type="match status" value="1"/>
</dbReference>
<dbReference type="GO" id="GO:0005524">
    <property type="term" value="F:ATP binding"/>
    <property type="evidence" value="ECO:0007669"/>
    <property type="project" value="UniProtKB-KW"/>
</dbReference>
<dbReference type="InterPro" id="IPR027417">
    <property type="entry name" value="P-loop_NTPase"/>
</dbReference>
<dbReference type="PROSITE" id="PS50112">
    <property type="entry name" value="PAS"/>
    <property type="match status" value="1"/>
</dbReference>
<keyword evidence="4" id="KW-0238">DNA-binding</keyword>
<dbReference type="STRING" id="1121400.SAMN02746065_13616"/>
<dbReference type="EMBL" id="FWXY01000036">
    <property type="protein sequence ID" value="SMD11027.1"/>
    <property type="molecule type" value="Genomic_DNA"/>
</dbReference>
<keyword evidence="5" id="KW-0804">Transcription</keyword>
<proteinExistence type="predicted"/>
<dbReference type="PRINTS" id="PR01590">
    <property type="entry name" value="HTHFIS"/>
</dbReference>
<dbReference type="NCBIfam" id="TIGR00229">
    <property type="entry name" value="sensory_box"/>
    <property type="match status" value="1"/>
</dbReference>
<evidence type="ECO:0000313" key="8">
    <source>
        <dbReference type="EMBL" id="SMD11027.1"/>
    </source>
</evidence>
<evidence type="ECO:0000313" key="9">
    <source>
        <dbReference type="Proteomes" id="UP000192418"/>
    </source>
</evidence>
<evidence type="ECO:0000259" key="7">
    <source>
        <dbReference type="PROSITE" id="PS50112"/>
    </source>
</evidence>
<evidence type="ECO:0000256" key="2">
    <source>
        <dbReference type="ARBA" id="ARBA00022840"/>
    </source>
</evidence>
<dbReference type="Pfam" id="PF02954">
    <property type="entry name" value="HTH_8"/>
    <property type="match status" value="1"/>
</dbReference>
<dbReference type="InterPro" id="IPR003593">
    <property type="entry name" value="AAA+_ATPase"/>
</dbReference>
<keyword evidence="2" id="KW-0067">ATP-binding</keyword>
<dbReference type="InterPro" id="IPR035965">
    <property type="entry name" value="PAS-like_dom_sf"/>
</dbReference>
<dbReference type="InterPro" id="IPR000014">
    <property type="entry name" value="PAS"/>
</dbReference>
<dbReference type="Proteomes" id="UP000192418">
    <property type="component" value="Unassembled WGS sequence"/>
</dbReference>
<sequence length="458" mass="51420">MEHLIFDKESLILVLDHLKDGIIAHDMNRKIVFFNKAAEKITGYSREDALGNDCHQVFEAPFCGERCSFCDKEHIPDFKNKVEYPMNITTKDGEIRHLEMSVTGIMDKGILKGVIASFRDTTEHDALAAKAEELTSFSGIIGKDKVMLQLFQQIRDVAPYDYPVHINGETGTGKERVAEALHNESKRGGAHFVPVNCGAIPEGLVESELFGHVKGAFSGAVRERKGRCELAHKGTLFLDEVAELPKQIQVKLLRFLQEGTLERVGGEKSIQVDVRIISATNKDLAREVEKGNFRKDLYYRLNVIPIELPPLRNRRNDIPLLITHFLERAKKDNSANIPEFSKDAVRVMMDYSWPGNVRELQNAVQFAIVRCKQNEILPMDLPMELRNIDPDTCVEPPPPTPVPTGKSTKLNMTSVQEALKLTGGNKAKAARYLGVGRATLYRFLDKFPQTLDGITTIK</sequence>
<dbReference type="PANTHER" id="PTHR32071:SF117">
    <property type="entry name" value="PTS-DEPENDENT DIHYDROXYACETONE KINASE OPERON REGULATORY PROTEIN-RELATED"/>
    <property type="match status" value="1"/>
</dbReference>
<dbReference type="FunFam" id="3.40.50.300:FF:000006">
    <property type="entry name" value="DNA-binding transcriptional regulator NtrC"/>
    <property type="match status" value="1"/>
</dbReference>
<dbReference type="InterPro" id="IPR058031">
    <property type="entry name" value="AAA_lid_NorR"/>
</dbReference>
<dbReference type="InterPro" id="IPR002078">
    <property type="entry name" value="Sigma_54_int"/>
</dbReference>
<name>A0A1W2EMS0_9BACT</name>
<dbReference type="RefSeq" id="WP_084071678.1">
    <property type="nucleotide sequence ID" value="NZ_FWXY01000036.1"/>
</dbReference>
<protein>
    <submittedName>
        <fullName evidence="8">PAS domain S-box-containing protein</fullName>
    </submittedName>
</protein>
<evidence type="ECO:0000256" key="5">
    <source>
        <dbReference type="ARBA" id="ARBA00023163"/>
    </source>
</evidence>
<keyword evidence="3" id="KW-0805">Transcription regulation</keyword>
<reference evidence="8 9" key="1">
    <citation type="submission" date="2017-04" db="EMBL/GenBank/DDBJ databases">
        <authorList>
            <person name="Afonso C.L."/>
            <person name="Miller P.J."/>
            <person name="Scott M.A."/>
            <person name="Spackman E."/>
            <person name="Goraichik I."/>
            <person name="Dimitrov K.M."/>
            <person name="Suarez D.L."/>
            <person name="Swayne D.E."/>
        </authorList>
    </citation>
    <scope>NUCLEOTIDE SEQUENCE [LARGE SCALE GENOMIC DNA]</scope>
    <source>
        <strain evidence="8 9">DSM 3385</strain>
    </source>
</reference>
<dbReference type="Pfam" id="PF25601">
    <property type="entry name" value="AAA_lid_14"/>
    <property type="match status" value="1"/>
</dbReference>
<gene>
    <name evidence="8" type="ORF">SAMN02746065_13616</name>
</gene>
<dbReference type="Pfam" id="PF13426">
    <property type="entry name" value="PAS_9"/>
    <property type="match status" value="1"/>
</dbReference>
<dbReference type="CDD" id="cd00009">
    <property type="entry name" value="AAA"/>
    <property type="match status" value="1"/>
</dbReference>
<dbReference type="Gene3D" id="1.10.8.60">
    <property type="match status" value="1"/>
</dbReference>
<dbReference type="InterPro" id="IPR025944">
    <property type="entry name" value="Sigma_54_int_dom_CS"/>
</dbReference>
<dbReference type="PANTHER" id="PTHR32071">
    <property type="entry name" value="TRANSCRIPTIONAL REGULATORY PROTEIN"/>
    <property type="match status" value="1"/>
</dbReference>
<dbReference type="Gene3D" id="3.30.450.20">
    <property type="entry name" value="PAS domain"/>
    <property type="match status" value="1"/>
</dbReference>
<dbReference type="CDD" id="cd00130">
    <property type="entry name" value="PAS"/>
    <property type="match status" value="1"/>
</dbReference>
<dbReference type="Pfam" id="PF00158">
    <property type="entry name" value="Sigma54_activat"/>
    <property type="match status" value="1"/>
</dbReference>
<dbReference type="InterPro" id="IPR009057">
    <property type="entry name" value="Homeodomain-like_sf"/>
</dbReference>
<feature type="domain" description="Sigma-54 factor interaction" evidence="6">
    <location>
        <begin position="140"/>
        <end position="369"/>
    </location>
</feature>
<dbReference type="SUPFAM" id="SSF55785">
    <property type="entry name" value="PYP-like sensor domain (PAS domain)"/>
    <property type="match status" value="1"/>
</dbReference>
<dbReference type="SUPFAM" id="SSF52540">
    <property type="entry name" value="P-loop containing nucleoside triphosphate hydrolases"/>
    <property type="match status" value="1"/>
</dbReference>
<dbReference type="InterPro" id="IPR002197">
    <property type="entry name" value="HTH_Fis"/>
</dbReference>
<dbReference type="InterPro" id="IPR001610">
    <property type="entry name" value="PAC"/>
</dbReference>
<dbReference type="SMART" id="SM00382">
    <property type="entry name" value="AAA"/>
    <property type="match status" value="1"/>
</dbReference>
<dbReference type="OrthoDB" id="5413348at2"/>
<dbReference type="SMART" id="SM00091">
    <property type="entry name" value="PAS"/>
    <property type="match status" value="1"/>
</dbReference>
<dbReference type="Gene3D" id="3.40.50.300">
    <property type="entry name" value="P-loop containing nucleotide triphosphate hydrolases"/>
    <property type="match status" value="1"/>
</dbReference>
<evidence type="ECO:0000256" key="3">
    <source>
        <dbReference type="ARBA" id="ARBA00023015"/>
    </source>
</evidence>
<dbReference type="GO" id="GO:0043565">
    <property type="term" value="F:sequence-specific DNA binding"/>
    <property type="evidence" value="ECO:0007669"/>
    <property type="project" value="InterPro"/>
</dbReference>
<organism evidence="8 9">
    <name type="scientific">Desulfocicer vacuolatum DSM 3385</name>
    <dbReference type="NCBI Taxonomy" id="1121400"/>
    <lineage>
        <taxon>Bacteria</taxon>
        <taxon>Pseudomonadati</taxon>
        <taxon>Thermodesulfobacteriota</taxon>
        <taxon>Desulfobacteria</taxon>
        <taxon>Desulfobacterales</taxon>
        <taxon>Desulfobacteraceae</taxon>
        <taxon>Desulfocicer</taxon>
    </lineage>
</organism>
<keyword evidence="9" id="KW-1185">Reference proteome</keyword>
<dbReference type="AlphaFoldDB" id="A0A1W2EMS0"/>
<dbReference type="GO" id="GO:0006355">
    <property type="term" value="P:regulation of DNA-templated transcription"/>
    <property type="evidence" value="ECO:0007669"/>
    <property type="project" value="InterPro"/>
</dbReference>
<feature type="domain" description="PAS" evidence="7">
    <location>
        <begin position="7"/>
        <end position="59"/>
    </location>
</feature>
<dbReference type="SMART" id="SM00086">
    <property type="entry name" value="PAC"/>
    <property type="match status" value="1"/>
</dbReference>